<keyword evidence="3" id="KW-0732">Signal</keyword>
<evidence type="ECO:0000259" key="7">
    <source>
        <dbReference type="Pfam" id="PF14322"/>
    </source>
</evidence>
<evidence type="ECO:0000259" key="6">
    <source>
        <dbReference type="Pfam" id="PF07980"/>
    </source>
</evidence>
<dbReference type="EMBL" id="FMAR01000007">
    <property type="protein sequence ID" value="SCC37449.1"/>
    <property type="molecule type" value="Genomic_DNA"/>
</dbReference>
<evidence type="ECO:0000313" key="8">
    <source>
        <dbReference type="EMBL" id="SCC37449.1"/>
    </source>
</evidence>
<dbReference type="RefSeq" id="WP_089712207.1">
    <property type="nucleotide sequence ID" value="NZ_FMAR01000007.1"/>
</dbReference>
<dbReference type="Proteomes" id="UP000242818">
    <property type="component" value="Unassembled WGS sequence"/>
</dbReference>
<keyword evidence="9" id="KW-1185">Reference proteome</keyword>
<evidence type="ECO:0000256" key="1">
    <source>
        <dbReference type="ARBA" id="ARBA00004442"/>
    </source>
</evidence>
<evidence type="ECO:0000256" key="4">
    <source>
        <dbReference type="ARBA" id="ARBA00023136"/>
    </source>
</evidence>
<name>A0A1C4E1K4_9BACT</name>
<dbReference type="InterPro" id="IPR012944">
    <property type="entry name" value="SusD_RagB_dom"/>
</dbReference>
<dbReference type="SUPFAM" id="SSF48452">
    <property type="entry name" value="TPR-like"/>
    <property type="match status" value="1"/>
</dbReference>
<comment type="subcellular location">
    <subcellularLocation>
        <location evidence="1">Cell outer membrane</location>
    </subcellularLocation>
</comment>
<dbReference type="STRING" id="1335309.GA0116948_10729"/>
<sequence>MKKHIYFTIAGLLLVALNGCRKYVEVDQPGTRVLKYTDDYASLLNNTYYINTAYFAPWLSADDIDVTDPALFTRLTGTNLMIYTWAEDYYGSTTNDADWTRIYKQIYTYNEIIEEIMDSEGGSYSEKKLVMAQARMLRAYSYLDLVNMYGKQYDPATAATDLGVPLMLRPLFDVAHPRASVKAVYDQITEDLNTALPVLPDIAGVNTQASKVATFAILARENLYMSNYEQAAAYADSALKLKSDLLNLADYAGGTQTFPRKINHPEIILDKIIAANSMQFYPLSEPLQALFQTTDLRWQLYTIDGKNNPYVPFQGRQFYRAKLTNEGVYVGPDVPEMLLIKAESLVRTDHIPEGLAAANTLRAHRFLPQDYTPLSATNPADALKLVLQERRREMMGRGTRWFDQKRLNKETALAATVTRTINSETYTLAPNSNRYLYPIGQTTIRLSPEVVQNPR</sequence>
<protein>
    <submittedName>
        <fullName evidence="8">SusD family protein</fullName>
    </submittedName>
</protein>
<feature type="domain" description="SusD-like N-terminal" evidence="7">
    <location>
        <begin position="84"/>
        <end position="220"/>
    </location>
</feature>
<evidence type="ECO:0000256" key="5">
    <source>
        <dbReference type="ARBA" id="ARBA00023237"/>
    </source>
</evidence>
<evidence type="ECO:0000313" key="9">
    <source>
        <dbReference type="Proteomes" id="UP000242818"/>
    </source>
</evidence>
<dbReference type="InterPro" id="IPR011990">
    <property type="entry name" value="TPR-like_helical_dom_sf"/>
</dbReference>
<evidence type="ECO:0000256" key="2">
    <source>
        <dbReference type="ARBA" id="ARBA00006275"/>
    </source>
</evidence>
<dbReference type="OrthoDB" id="697229at2"/>
<feature type="domain" description="RagB/SusD" evidence="6">
    <location>
        <begin position="336"/>
        <end position="454"/>
    </location>
</feature>
<gene>
    <name evidence="8" type="ORF">GA0116948_10729</name>
</gene>
<dbReference type="AlphaFoldDB" id="A0A1C4E1K4"/>
<dbReference type="Gene3D" id="1.25.40.390">
    <property type="match status" value="1"/>
</dbReference>
<dbReference type="Pfam" id="PF14322">
    <property type="entry name" value="SusD-like_3"/>
    <property type="match status" value="1"/>
</dbReference>
<comment type="similarity">
    <text evidence="2">Belongs to the SusD family.</text>
</comment>
<accession>A0A1C4E1K4</accession>
<dbReference type="InterPro" id="IPR033985">
    <property type="entry name" value="SusD-like_N"/>
</dbReference>
<evidence type="ECO:0000256" key="3">
    <source>
        <dbReference type="ARBA" id="ARBA00022729"/>
    </source>
</evidence>
<keyword evidence="4" id="KW-0472">Membrane</keyword>
<dbReference type="Pfam" id="PF07980">
    <property type="entry name" value="SusD_RagB"/>
    <property type="match status" value="1"/>
</dbReference>
<organism evidence="8 9">
    <name type="scientific">Chitinophaga costaii</name>
    <dbReference type="NCBI Taxonomy" id="1335309"/>
    <lineage>
        <taxon>Bacteria</taxon>
        <taxon>Pseudomonadati</taxon>
        <taxon>Bacteroidota</taxon>
        <taxon>Chitinophagia</taxon>
        <taxon>Chitinophagales</taxon>
        <taxon>Chitinophagaceae</taxon>
        <taxon>Chitinophaga</taxon>
    </lineage>
</organism>
<dbReference type="GO" id="GO:0009279">
    <property type="term" value="C:cell outer membrane"/>
    <property type="evidence" value="ECO:0007669"/>
    <property type="project" value="UniProtKB-SubCell"/>
</dbReference>
<keyword evidence="5" id="KW-0998">Cell outer membrane</keyword>
<reference evidence="8 9" key="1">
    <citation type="submission" date="2016-08" db="EMBL/GenBank/DDBJ databases">
        <authorList>
            <person name="Seilhamer J.J."/>
        </authorList>
    </citation>
    <scope>NUCLEOTIDE SEQUENCE [LARGE SCALE GENOMIC DNA]</scope>
    <source>
        <strain evidence="8 9">A37T2</strain>
    </source>
</reference>
<proteinExistence type="inferred from homology"/>